<gene>
    <name evidence="2" type="ORF">N8A98_00475</name>
</gene>
<evidence type="ECO:0000313" key="2">
    <source>
        <dbReference type="EMBL" id="UXN68031.1"/>
    </source>
</evidence>
<protein>
    <submittedName>
        <fullName evidence="2">Uncharacterized protein</fullName>
    </submittedName>
</protein>
<dbReference type="RefSeq" id="WP_262165640.1">
    <property type="nucleotide sequence ID" value="NZ_CP104964.1"/>
</dbReference>
<reference evidence="2 3" key="1">
    <citation type="submission" date="2022-09" db="EMBL/GenBank/DDBJ databases">
        <title>Interaction between co-microsymbionts with complementary sets of symbiotic genes in legume-rhizobium systems.</title>
        <authorList>
            <person name="Safronova V."/>
            <person name="Sazanova A."/>
            <person name="Afonin A."/>
            <person name="Chirak E."/>
        </authorList>
    </citation>
    <scope>NUCLEOTIDE SEQUENCE [LARGE SCALE GENOMIC DNA]</scope>
    <source>
        <strain evidence="2 3">A18/4-1</strain>
        <plasmid evidence="2 3">p_unnamed1</plasmid>
    </source>
</reference>
<proteinExistence type="predicted"/>
<evidence type="ECO:0000313" key="3">
    <source>
        <dbReference type="Proteomes" id="UP001061862"/>
    </source>
</evidence>
<sequence length="49" mass="5499">MSKHTSQNDKEPKIDPMWSADEHERRLAIIRRAAAGARKALRDQASLAA</sequence>
<accession>A0ABY6C9S5</accession>
<keyword evidence="2" id="KW-0614">Plasmid</keyword>
<evidence type="ECO:0000256" key="1">
    <source>
        <dbReference type="SAM" id="MobiDB-lite"/>
    </source>
</evidence>
<organism evidence="2 3">
    <name type="scientific">Devosia neptuniae</name>
    <dbReference type="NCBI Taxonomy" id="191302"/>
    <lineage>
        <taxon>Bacteria</taxon>
        <taxon>Pseudomonadati</taxon>
        <taxon>Pseudomonadota</taxon>
        <taxon>Alphaproteobacteria</taxon>
        <taxon>Hyphomicrobiales</taxon>
        <taxon>Devosiaceae</taxon>
        <taxon>Devosia</taxon>
    </lineage>
</organism>
<dbReference type="Proteomes" id="UP001061862">
    <property type="component" value="Plasmid p_unnamed1"/>
</dbReference>
<feature type="region of interest" description="Disordered" evidence="1">
    <location>
        <begin position="1"/>
        <end position="21"/>
    </location>
</feature>
<keyword evidence="3" id="KW-1185">Reference proteome</keyword>
<geneLocation type="plasmid" evidence="2 3">
    <name>p_unnamed1</name>
</geneLocation>
<name>A0ABY6C9S5_9HYPH</name>
<dbReference type="EMBL" id="CP104964">
    <property type="protein sequence ID" value="UXN68031.1"/>
    <property type="molecule type" value="Genomic_DNA"/>
</dbReference>